<evidence type="ECO:0000313" key="2">
    <source>
        <dbReference type="EMBL" id="KKQ84462.1"/>
    </source>
</evidence>
<dbReference type="Gene3D" id="1.10.1220.10">
    <property type="entry name" value="Met repressor-like"/>
    <property type="match status" value="1"/>
</dbReference>
<sequence length="74" mass="8978">MKRRVVSFSLPEKYLKKLEKLTQEESKSRSQLIRELLDKYEADEVWEEIFKWGVETRSKFNIKSEEDVLKIIND</sequence>
<evidence type="ECO:0000313" key="3">
    <source>
        <dbReference type="Proteomes" id="UP000034081"/>
    </source>
</evidence>
<reference evidence="2 3" key="1">
    <citation type="journal article" date="2015" name="Nature">
        <title>rRNA introns, odd ribosomes, and small enigmatic genomes across a large radiation of phyla.</title>
        <authorList>
            <person name="Brown C.T."/>
            <person name="Hug L.A."/>
            <person name="Thomas B.C."/>
            <person name="Sharon I."/>
            <person name="Castelle C.J."/>
            <person name="Singh A."/>
            <person name="Wilkins M.J."/>
            <person name="Williams K.H."/>
            <person name="Banfield J.F."/>
        </authorList>
    </citation>
    <scope>NUCLEOTIDE SEQUENCE [LARGE SCALE GENOMIC DNA]</scope>
</reference>
<dbReference type="CDD" id="cd22231">
    <property type="entry name" value="RHH_NikR_HicB-like"/>
    <property type="match status" value="1"/>
</dbReference>
<dbReference type="InterPro" id="IPR013321">
    <property type="entry name" value="Arc_rbn_hlx_hlx"/>
</dbReference>
<dbReference type="InterPro" id="IPR010985">
    <property type="entry name" value="Ribbon_hlx_hlx"/>
</dbReference>
<comment type="caution">
    <text evidence="2">The sequence shown here is derived from an EMBL/GenBank/DDBJ whole genome shotgun (WGS) entry which is preliminary data.</text>
</comment>
<accession>A0A0G0L0C9</accession>
<dbReference type="Proteomes" id="UP000034081">
    <property type="component" value="Unassembled WGS sequence"/>
</dbReference>
<name>A0A0G0L0C9_9BACT</name>
<dbReference type="GO" id="GO:0006355">
    <property type="term" value="P:regulation of DNA-templated transcription"/>
    <property type="evidence" value="ECO:0007669"/>
    <property type="project" value="InterPro"/>
</dbReference>
<feature type="domain" description="Ribbon-helix-helix protein CopG" evidence="1">
    <location>
        <begin position="5"/>
        <end position="43"/>
    </location>
</feature>
<dbReference type="SUPFAM" id="SSF47598">
    <property type="entry name" value="Ribbon-helix-helix"/>
    <property type="match status" value="1"/>
</dbReference>
<protein>
    <submittedName>
        <fullName evidence="2">Ribbon-helix-helix protein, CopG family</fullName>
    </submittedName>
</protein>
<evidence type="ECO:0000259" key="1">
    <source>
        <dbReference type="Pfam" id="PF01402"/>
    </source>
</evidence>
<gene>
    <name evidence="2" type="ORF">UT08_C0018G0068</name>
</gene>
<organism evidence="2 3">
    <name type="scientific">Candidatus Woesebacteria bacterium GW2011_GWB1_38_8</name>
    <dbReference type="NCBI Taxonomy" id="1618570"/>
    <lineage>
        <taxon>Bacteria</taxon>
        <taxon>Candidatus Woeseibacteriota</taxon>
    </lineage>
</organism>
<dbReference type="InterPro" id="IPR002145">
    <property type="entry name" value="CopG"/>
</dbReference>
<dbReference type="Pfam" id="PF01402">
    <property type="entry name" value="RHH_1"/>
    <property type="match status" value="1"/>
</dbReference>
<dbReference type="AlphaFoldDB" id="A0A0G0L0C9"/>
<proteinExistence type="predicted"/>
<dbReference type="EMBL" id="LBVL01000018">
    <property type="protein sequence ID" value="KKQ84462.1"/>
    <property type="molecule type" value="Genomic_DNA"/>
</dbReference>
<dbReference type="STRING" id="1618570.UT08_C0018G0068"/>